<keyword evidence="3" id="KW-1185">Reference proteome</keyword>
<evidence type="ECO:0000313" key="2">
    <source>
        <dbReference type="EMBL" id="MBF9224018.1"/>
    </source>
</evidence>
<gene>
    <name evidence="2" type="ORF">I2H31_23145</name>
</gene>
<feature type="signal peptide" evidence="1">
    <location>
        <begin position="1"/>
        <end position="25"/>
    </location>
</feature>
<accession>A0ABS0IAN0</accession>
<reference evidence="2 3" key="1">
    <citation type="submission" date="2020-11" db="EMBL/GenBank/DDBJ databases">
        <authorList>
            <person name="Kim M.K."/>
        </authorList>
    </citation>
    <scope>NUCLEOTIDE SEQUENCE [LARGE SCALE GENOMIC DNA]</scope>
    <source>
        <strain evidence="2 3">BT662</strain>
    </source>
</reference>
<keyword evidence="1" id="KW-0732">Signal</keyword>
<dbReference type="Proteomes" id="UP000618931">
    <property type="component" value="Unassembled WGS sequence"/>
</dbReference>
<dbReference type="EMBL" id="JADQDM010000022">
    <property type="protein sequence ID" value="MBF9224018.1"/>
    <property type="molecule type" value="Genomic_DNA"/>
</dbReference>
<sequence>MPKKNRYLKVWSVLLILGATLYSCSKVDVERAATKTIGIEEFRSTFYSKGYHKALIQPFGDTAEIYWFPGWGRSYKKSKGNYQYTFVPLSLKLRSNKNLKWRDDVQLLGTNKFLLIKEGTGEPDFIIATYNSTVKDRAKLLDAFNHPAQAPPSCSGTSLHRHPDA</sequence>
<evidence type="ECO:0000256" key="1">
    <source>
        <dbReference type="SAM" id="SignalP"/>
    </source>
</evidence>
<protein>
    <submittedName>
        <fullName evidence="2">Uncharacterized protein</fullName>
    </submittedName>
</protein>
<dbReference type="RefSeq" id="WP_196295441.1">
    <property type="nucleotide sequence ID" value="NZ_JADQDM010000022.1"/>
</dbReference>
<comment type="caution">
    <text evidence="2">The sequence shown here is derived from an EMBL/GenBank/DDBJ whole genome shotgun (WGS) entry which is preliminary data.</text>
</comment>
<proteinExistence type="predicted"/>
<evidence type="ECO:0000313" key="3">
    <source>
        <dbReference type="Proteomes" id="UP000618931"/>
    </source>
</evidence>
<organism evidence="2 3">
    <name type="scientific">Hymenobacter ruricola</name>
    <dbReference type="NCBI Taxonomy" id="2791023"/>
    <lineage>
        <taxon>Bacteria</taxon>
        <taxon>Pseudomonadati</taxon>
        <taxon>Bacteroidota</taxon>
        <taxon>Cytophagia</taxon>
        <taxon>Cytophagales</taxon>
        <taxon>Hymenobacteraceae</taxon>
        <taxon>Hymenobacter</taxon>
    </lineage>
</organism>
<name>A0ABS0IAN0_9BACT</name>
<feature type="chain" id="PRO_5046423597" evidence="1">
    <location>
        <begin position="26"/>
        <end position="165"/>
    </location>
</feature>
<dbReference type="PROSITE" id="PS51257">
    <property type="entry name" value="PROKAR_LIPOPROTEIN"/>
    <property type="match status" value="1"/>
</dbReference>